<keyword evidence="3 7" id="KW-0032">Aminotransferase</keyword>
<keyword evidence="4" id="KW-0808">Transferase</keyword>
<dbReference type="GO" id="GO:0008483">
    <property type="term" value="F:transaminase activity"/>
    <property type="evidence" value="ECO:0007669"/>
    <property type="project" value="UniProtKB-KW"/>
</dbReference>
<dbReference type="Gene3D" id="3.40.640.10">
    <property type="entry name" value="Type I PLP-dependent aspartate aminotransferase-like (Major domain)"/>
    <property type="match status" value="1"/>
</dbReference>
<dbReference type="PIRSF" id="PIRSF000524">
    <property type="entry name" value="SPT"/>
    <property type="match status" value="1"/>
</dbReference>
<evidence type="ECO:0000259" key="6">
    <source>
        <dbReference type="Pfam" id="PF00266"/>
    </source>
</evidence>
<evidence type="ECO:0000256" key="4">
    <source>
        <dbReference type="ARBA" id="ARBA00022679"/>
    </source>
</evidence>
<feature type="domain" description="Aminotransferase class V" evidence="6">
    <location>
        <begin position="30"/>
        <end position="219"/>
    </location>
</feature>
<comment type="similarity">
    <text evidence="2">Belongs to the class-V pyridoxal-phosphate-dependent aminotransferase family.</text>
</comment>
<dbReference type="PANTHER" id="PTHR21152">
    <property type="entry name" value="AMINOTRANSFERASE CLASS V"/>
    <property type="match status" value="1"/>
</dbReference>
<evidence type="ECO:0000256" key="1">
    <source>
        <dbReference type="ARBA" id="ARBA00001933"/>
    </source>
</evidence>
<evidence type="ECO:0000256" key="3">
    <source>
        <dbReference type="ARBA" id="ARBA00022576"/>
    </source>
</evidence>
<evidence type="ECO:0000256" key="2">
    <source>
        <dbReference type="ARBA" id="ARBA00009236"/>
    </source>
</evidence>
<dbReference type="EMBL" id="FSQZ01000001">
    <property type="protein sequence ID" value="SIN66546.1"/>
    <property type="molecule type" value="Genomic_DNA"/>
</dbReference>
<dbReference type="InterPro" id="IPR015422">
    <property type="entry name" value="PyrdxlP-dep_Trfase_small"/>
</dbReference>
<dbReference type="RefSeq" id="WP_074199427.1">
    <property type="nucleotide sequence ID" value="NZ_FSQZ01000001.1"/>
</dbReference>
<comment type="caution">
    <text evidence="7">The sequence shown here is derived from an EMBL/GenBank/DDBJ whole genome shotgun (WGS) entry which is preliminary data.</text>
</comment>
<dbReference type="InterPro" id="IPR015421">
    <property type="entry name" value="PyrdxlP-dep_Trfase_major"/>
</dbReference>
<dbReference type="InterPro" id="IPR015424">
    <property type="entry name" value="PyrdxlP-dep_Trfase"/>
</dbReference>
<dbReference type="PANTHER" id="PTHR21152:SF24">
    <property type="entry name" value="ALANINE--GLYOXYLATE AMINOTRANSFERASE 1"/>
    <property type="match status" value="1"/>
</dbReference>
<dbReference type="Gene3D" id="3.90.1150.10">
    <property type="entry name" value="Aspartate Aminotransferase, domain 1"/>
    <property type="match status" value="1"/>
</dbReference>
<protein>
    <submittedName>
        <fullName evidence="7">Aspartate aminotransferase</fullName>
    </submittedName>
</protein>
<evidence type="ECO:0000313" key="7">
    <source>
        <dbReference type="EMBL" id="SIN66546.1"/>
    </source>
</evidence>
<gene>
    <name evidence="7" type="ORF">SAMN05444368_0929</name>
</gene>
<name>A0ABY1JCV8_9BACT</name>
<sequence length="361" mass="39714">MKTYPIGLVPGPVSVPQDIRDIYTINFGSADLEDDFFETYDEAGNLLKEVLSTKNDVVIMSGEGMLALWGALKSTLPSGSKVLAVSNGVFGSGVADMARALGCDVREVKFDYDRVPDIDVIRGEALDFRPFMITAVHCETPSGILNPIESIGEIAREVDALFYVDFVSSACGVEVLVDDWNIDLGLLGSQKALSLPPDLAMVTVSEKAWDAIASRRYDGYDALLPWRYGPKKKELPYTHNWHAVAALAMSARKLLDEGLKNVYMRHESVSAYCISRVVDMGLKLFPRDEGYSSPTVTAIYVPNGWSWKTLDGKLRERGVVFGGSYGILKDRVFRVGHMGSQADLDLVSRALDILEDILTSR</sequence>
<dbReference type="Proteomes" id="UP000185093">
    <property type="component" value="Unassembled WGS sequence"/>
</dbReference>
<reference evidence="7 8" key="1">
    <citation type="submission" date="2016-11" db="EMBL/GenBank/DDBJ databases">
        <authorList>
            <person name="Varghese N."/>
            <person name="Submissions S."/>
        </authorList>
    </citation>
    <scope>NUCLEOTIDE SEQUENCE [LARGE SCALE GENOMIC DNA]</scope>
    <source>
        <strain evidence="7 8">DSM 20664</strain>
    </source>
</reference>
<keyword evidence="5" id="KW-0663">Pyridoxal phosphate</keyword>
<proteinExistence type="inferred from homology"/>
<organism evidence="7 8">
    <name type="scientific">Acetomicrobium flavidum</name>
    <dbReference type="NCBI Taxonomy" id="49896"/>
    <lineage>
        <taxon>Bacteria</taxon>
        <taxon>Thermotogati</taxon>
        <taxon>Synergistota</taxon>
        <taxon>Synergistia</taxon>
        <taxon>Synergistales</taxon>
        <taxon>Acetomicrobiaceae</taxon>
        <taxon>Acetomicrobium</taxon>
    </lineage>
</organism>
<dbReference type="InterPro" id="IPR024169">
    <property type="entry name" value="SP_NH2Trfase/AEP_transaminase"/>
</dbReference>
<dbReference type="InterPro" id="IPR000192">
    <property type="entry name" value="Aminotrans_V_dom"/>
</dbReference>
<dbReference type="SUPFAM" id="SSF53383">
    <property type="entry name" value="PLP-dependent transferases"/>
    <property type="match status" value="1"/>
</dbReference>
<comment type="cofactor">
    <cofactor evidence="1">
        <name>pyridoxal 5'-phosphate</name>
        <dbReference type="ChEBI" id="CHEBI:597326"/>
    </cofactor>
</comment>
<accession>A0ABY1JCV8</accession>
<dbReference type="Pfam" id="PF00266">
    <property type="entry name" value="Aminotran_5"/>
    <property type="match status" value="1"/>
</dbReference>
<evidence type="ECO:0000256" key="5">
    <source>
        <dbReference type="ARBA" id="ARBA00022898"/>
    </source>
</evidence>
<keyword evidence="8" id="KW-1185">Reference proteome</keyword>
<evidence type="ECO:0000313" key="8">
    <source>
        <dbReference type="Proteomes" id="UP000185093"/>
    </source>
</evidence>